<name>A0A895YTJ4_9ACTN</name>
<organism evidence="7 8">
    <name type="scientific">Natronosporangium hydrolyticum</name>
    <dbReference type="NCBI Taxonomy" id="2811111"/>
    <lineage>
        <taxon>Bacteria</taxon>
        <taxon>Bacillati</taxon>
        <taxon>Actinomycetota</taxon>
        <taxon>Actinomycetes</taxon>
        <taxon>Micromonosporales</taxon>
        <taxon>Micromonosporaceae</taxon>
        <taxon>Natronosporangium</taxon>
    </lineage>
</organism>
<dbReference type="SUPFAM" id="SSF56655">
    <property type="entry name" value="Carbohydrate phosphatase"/>
    <property type="match status" value="1"/>
</dbReference>
<dbReference type="GO" id="GO:0007165">
    <property type="term" value="P:signal transduction"/>
    <property type="evidence" value="ECO:0007669"/>
    <property type="project" value="TreeGrafter"/>
</dbReference>
<comment type="cofactor">
    <cofactor evidence="6">
        <name>Mg(2+)</name>
        <dbReference type="ChEBI" id="CHEBI:18420"/>
    </cofactor>
</comment>
<sequence>MASELIRQQTAGTLTPKGDRDYASEVDYAVERELRSFLARATPSIGLLGEEEGASGASSAREWTLDPVDGTVNFAHGLPLCGVSLALMEAKQPVLGVIDLPFLGERYTAVRGQGAYLNGEPIRVGEVSRLHDAIVSIGDFAIGDRAQERNVPRLAVTAALASQALRVRILGSAALDLAWLAAGRTNAVVTLSNKPWDMAAGIIIAREAGAVVVDADGTEHTADSSATLAAPPALVAEVVELVQTASKRPPG</sequence>
<accession>A0A895YTJ4</accession>
<dbReference type="GO" id="GO:0008934">
    <property type="term" value="F:inositol monophosphate 1-phosphatase activity"/>
    <property type="evidence" value="ECO:0007669"/>
    <property type="project" value="TreeGrafter"/>
</dbReference>
<evidence type="ECO:0000256" key="4">
    <source>
        <dbReference type="ARBA" id="ARBA00022801"/>
    </source>
</evidence>
<dbReference type="GO" id="GO:0046854">
    <property type="term" value="P:phosphatidylinositol phosphate biosynthetic process"/>
    <property type="evidence" value="ECO:0007669"/>
    <property type="project" value="InterPro"/>
</dbReference>
<dbReference type="CDD" id="cd01637">
    <property type="entry name" value="IMPase_like"/>
    <property type="match status" value="1"/>
</dbReference>
<keyword evidence="4" id="KW-0378">Hydrolase</keyword>
<feature type="binding site" evidence="6">
    <location>
        <position position="50"/>
    </location>
    <ligand>
        <name>Mg(2+)</name>
        <dbReference type="ChEBI" id="CHEBI:18420"/>
        <label>1</label>
        <note>catalytic</note>
    </ligand>
</feature>
<comment type="catalytic activity">
    <reaction evidence="1">
        <text>a myo-inositol phosphate + H2O = myo-inositol + phosphate</text>
        <dbReference type="Rhea" id="RHEA:24056"/>
        <dbReference type="ChEBI" id="CHEBI:15377"/>
        <dbReference type="ChEBI" id="CHEBI:17268"/>
        <dbReference type="ChEBI" id="CHEBI:43474"/>
        <dbReference type="ChEBI" id="CHEBI:84139"/>
        <dbReference type="EC" id="3.1.3.25"/>
    </reaction>
</comment>
<dbReference type="PRINTS" id="PR00377">
    <property type="entry name" value="IMPHPHTASES"/>
</dbReference>
<dbReference type="EC" id="3.1.3.25" evidence="2"/>
<dbReference type="InterPro" id="IPR020550">
    <property type="entry name" value="Inositol_monophosphatase_CS"/>
</dbReference>
<dbReference type="GO" id="GO:0006020">
    <property type="term" value="P:inositol metabolic process"/>
    <property type="evidence" value="ECO:0007669"/>
    <property type="project" value="TreeGrafter"/>
</dbReference>
<dbReference type="InterPro" id="IPR020583">
    <property type="entry name" value="Inositol_monoP_metal-BS"/>
</dbReference>
<keyword evidence="3 6" id="KW-0479">Metal-binding</keyword>
<dbReference type="Gene3D" id="3.30.540.10">
    <property type="entry name" value="Fructose-1,6-Bisphosphatase, subunit A, domain 1"/>
    <property type="match status" value="1"/>
</dbReference>
<evidence type="ECO:0000256" key="2">
    <source>
        <dbReference type="ARBA" id="ARBA00013106"/>
    </source>
</evidence>
<dbReference type="PROSITE" id="PS00629">
    <property type="entry name" value="IMP_1"/>
    <property type="match status" value="1"/>
</dbReference>
<dbReference type="PANTHER" id="PTHR20854:SF4">
    <property type="entry name" value="INOSITOL-1-MONOPHOSPHATASE-RELATED"/>
    <property type="match status" value="1"/>
</dbReference>
<feature type="binding site" evidence="6">
    <location>
        <position position="66"/>
    </location>
    <ligand>
        <name>Mg(2+)</name>
        <dbReference type="ChEBI" id="CHEBI:18420"/>
        <label>1</label>
        <note>catalytic</note>
    </ligand>
</feature>
<evidence type="ECO:0000256" key="5">
    <source>
        <dbReference type="ARBA" id="ARBA00022842"/>
    </source>
</evidence>
<evidence type="ECO:0000256" key="3">
    <source>
        <dbReference type="ARBA" id="ARBA00022723"/>
    </source>
</evidence>
<dbReference type="GO" id="GO:0046872">
    <property type="term" value="F:metal ion binding"/>
    <property type="evidence" value="ECO:0007669"/>
    <property type="project" value="UniProtKB-KW"/>
</dbReference>
<evidence type="ECO:0000313" key="7">
    <source>
        <dbReference type="EMBL" id="QSB17368.1"/>
    </source>
</evidence>
<feature type="binding site" evidence="6">
    <location>
        <position position="69"/>
    </location>
    <ligand>
        <name>Mg(2+)</name>
        <dbReference type="ChEBI" id="CHEBI:18420"/>
        <label>1</label>
        <note>catalytic</note>
    </ligand>
</feature>
<protein>
    <recommendedName>
        <fullName evidence="2">inositol-phosphate phosphatase</fullName>
        <ecNumber evidence="2">3.1.3.25</ecNumber>
    </recommendedName>
</protein>
<keyword evidence="8" id="KW-1185">Reference proteome</keyword>
<dbReference type="AlphaFoldDB" id="A0A895YTJ4"/>
<evidence type="ECO:0000313" key="8">
    <source>
        <dbReference type="Proteomes" id="UP000662857"/>
    </source>
</evidence>
<dbReference type="EMBL" id="CP070499">
    <property type="protein sequence ID" value="QSB17368.1"/>
    <property type="molecule type" value="Genomic_DNA"/>
</dbReference>
<dbReference type="Pfam" id="PF00459">
    <property type="entry name" value="Inositol_P"/>
    <property type="match status" value="1"/>
</dbReference>
<keyword evidence="5 6" id="KW-0460">Magnesium</keyword>
<dbReference type="Gene3D" id="3.40.190.80">
    <property type="match status" value="1"/>
</dbReference>
<dbReference type="Proteomes" id="UP000662857">
    <property type="component" value="Chromosome"/>
</dbReference>
<dbReference type="KEGG" id="nhy:JQS43_16120"/>
<dbReference type="InterPro" id="IPR000760">
    <property type="entry name" value="Inositol_monophosphatase-like"/>
</dbReference>
<reference evidence="7" key="1">
    <citation type="submission" date="2021-02" db="EMBL/GenBank/DDBJ databases">
        <title>Natrosporangium hydrolyticum gen. nov., sp. nov, a haloalkaliphilic actinobacterium from a soda solonchak soil.</title>
        <authorList>
            <person name="Sorokin D.Y."/>
            <person name="Khijniak T.V."/>
            <person name="Zakharycheva A.P."/>
            <person name="Boueva O.V."/>
            <person name="Ariskina E.V."/>
            <person name="Hahnke R.L."/>
            <person name="Bunk B."/>
            <person name="Sproer C."/>
            <person name="Schumann P."/>
            <person name="Evtushenko L.I."/>
            <person name="Kublanov I.V."/>
        </authorList>
    </citation>
    <scope>NUCLEOTIDE SEQUENCE</scope>
    <source>
        <strain evidence="7">DSM 106523</strain>
    </source>
</reference>
<dbReference type="PANTHER" id="PTHR20854">
    <property type="entry name" value="INOSITOL MONOPHOSPHATASE"/>
    <property type="match status" value="1"/>
</dbReference>
<gene>
    <name evidence="7" type="ORF">JQS43_16120</name>
</gene>
<dbReference type="PROSITE" id="PS00630">
    <property type="entry name" value="IMP_2"/>
    <property type="match status" value="1"/>
</dbReference>
<evidence type="ECO:0000256" key="6">
    <source>
        <dbReference type="PIRSR" id="PIRSR600760-2"/>
    </source>
</evidence>
<feature type="binding site" evidence="6">
    <location>
        <position position="197"/>
    </location>
    <ligand>
        <name>Mg(2+)</name>
        <dbReference type="ChEBI" id="CHEBI:18420"/>
        <label>1</label>
        <note>catalytic</note>
    </ligand>
</feature>
<proteinExistence type="predicted"/>
<evidence type="ECO:0000256" key="1">
    <source>
        <dbReference type="ARBA" id="ARBA00001033"/>
    </source>
</evidence>